<dbReference type="SUPFAM" id="SSF52540">
    <property type="entry name" value="P-loop containing nucleoside triphosphate hydrolases"/>
    <property type="match status" value="1"/>
</dbReference>
<dbReference type="GO" id="GO:0005524">
    <property type="term" value="F:ATP binding"/>
    <property type="evidence" value="ECO:0007669"/>
    <property type="project" value="UniProtKB-KW"/>
</dbReference>
<accession>A0A172QTE5</accession>
<dbReference type="PROSITE" id="PS50893">
    <property type="entry name" value="ABC_TRANSPORTER_2"/>
    <property type="match status" value="1"/>
</dbReference>
<dbReference type="KEGG" id="ccjz:ccrud_06890"/>
<sequence>MLSICAKIGYSTPIAELELNFNKGKIYGICGANGAGKSTLLRTLAGELYPLEGTVKIGDVSVTDLKSVGKIITISTPDFYPDVSIGEHFKILSKTGKVNFADSIQRWNLEELLRKSPNKVSSGQQQRSFLALQLEIHSEVVVLDEPERHLDAFWIDILAQELKKKATNGTAVILASHSQDILNICDEVIHLEKYDIAS</sequence>
<proteinExistence type="predicted"/>
<keyword evidence="1" id="KW-0547">Nucleotide-binding</keyword>
<keyword evidence="2 4" id="KW-0067">ATP-binding</keyword>
<gene>
    <name evidence="4" type="ORF">ccrud_06890</name>
</gene>
<dbReference type="STRING" id="1652495.ccrud_06890"/>
<dbReference type="InterPro" id="IPR003593">
    <property type="entry name" value="AAA+_ATPase"/>
</dbReference>
<dbReference type="EMBL" id="CP015622">
    <property type="protein sequence ID" value="ANE03963.1"/>
    <property type="molecule type" value="Genomic_DNA"/>
</dbReference>
<keyword evidence="5" id="KW-1185">Reference proteome</keyword>
<dbReference type="InterPro" id="IPR003439">
    <property type="entry name" value="ABC_transporter-like_ATP-bd"/>
</dbReference>
<evidence type="ECO:0000313" key="5">
    <source>
        <dbReference type="Proteomes" id="UP000076929"/>
    </source>
</evidence>
<dbReference type="Pfam" id="PF00005">
    <property type="entry name" value="ABC_tran"/>
    <property type="match status" value="1"/>
</dbReference>
<dbReference type="OrthoDB" id="6198786at2"/>
<evidence type="ECO:0000256" key="2">
    <source>
        <dbReference type="ARBA" id="ARBA00022840"/>
    </source>
</evidence>
<dbReference type="InterPro" id="IPR027417">
    <property type="entry name" value="P-loop_NTPase"/>
</dbReference>
<evidence type="ECO:0000259" key="3">
    <source>
        <dbReference type="PROSITE" id="PS50893"/>
    </source>
</evidence>
<dbReference type="RefSeq" id="WP_066565544.1">
    <property type="nucleotide sequence ID" value="NZ_CP015622.1"/>
</dbReference>
<dbReference type="Gene3D" id="3.40.50.300">
    <property type="entry name" value="P-loop containing nucleotide triphosphate hydrolases"/>
    <property type="match status" value="1"/>
</dbReference>
<feature type="domain" description="ABC transporter" evidence="3">
    <location>
        <begin position="2"/>
        <end position="197"/>
    </location>
</feature>
<dbReference type="PANTHER" id="PTHR43158:SF2">
    <property type="entry name" value="SKFA PEPTIDE EXPORT ATP-BINDING PROTEIN SKFE"/>
    <property type="match status" value="1"/>
</dbReference>
<dbReference type="Proteomes" id="UP000076929">
    <property type="component" value="Chromosome"/>
</dbReference>
<dbReference type="SMART" id="SM00382">
    <property type="entry name" value="AAA"/>
    <property type="match status" value="1"/>
</dbReference>
<organism evidence="4 5">
    <name type="scientific">Corynebacterium crudilactis</name>
    <dbReference type="NCBI Taxonomy" id="1652495"/>
    <lineage>
        <taxon>Bacteria</taxon>
        <taxon>Bacillati</taxon>
        <taxon>Actinomycetota</taxon>
        <taxon>Actinomycetes</taxon>
        <taxon>Mycobacteriales</taxon>
        <taxon>Corynebacteriaceae</taxon>
        <taxon>Corynebacterium</taxon>
    </lineage>
</organism>
<evidence type="ECO:0000256" key="1">
    <source>
        <dbReference type="ARBA" id="ARBA00022741"/>
    </source>
</evidence>
<protein>
    <submittedName>
        <fullName evidence="4">ABC transporter ATP-binding protein</fullName>
    </submittedName>
</protein>
<reference evidence="4 5" key="1">
    <citation type="submission" date="2016-05" db="EMBL/GenBank/DDBJ databases">
        <title>Complete genome sequence of Corynebacterium crudilactis, a new Corynebacterium species isolated from raw cow's milk.</title>
        <authorList>
            <person name="Christian R."/>
            <person name="Zimmermann J."/>
            <person name="Lipski A."/>
            <person name="Kalinowski J."/>
        </authorList>
    </citation>
    <scope>NUCLEOTIDE SEQUENCE [LARGE SCALE GENOMIC DNA]</scope>
    <source>
        <strain evidence="4 5">JZ16</strain>
    </source>
</reference>
<dbReference type="AlphaFoldDB" id="A0A172QTE5"/>
<dbReference type="GO" id="GO:0016887">
    <property type="term" value="F:ATP hydrolysis activity"/>
    <property type="evidence" value="ECO:0007669"/>
    <property type="project" value="InterPro"/>
</dbReference>
<name>A0A172QTE5_9CORY</name>
<evidence type="ECO:0000313" key="4">
    <source>
        <dbReference type="EMBL" id="ANE03963.1"/>
    </source>
</evidence>
<dbReference type="PANTHER" id="PTHR43158">
    <property type="entry name" value="SKFA PEPTIDE EXPORT ATP-BINDING PROTEIN SKFE"/>
    <property type="match status" value="1"/>
</dbReference>